<evidence type="ECO:0000313" key="3">
    <source>
        <dbReference type="Proteomes" id="UP000024837"/>
    </source>
</evidence>
<gene>
    <name evidence="2" type="ORF">DRE_00947</name>
</gene>
<dbReference type="HOGENOM" id="CLU_1927556_0_0_1"/>
<sequence>MDSRYPSHEERRHRRPRRPHRGDQEDPEGHWHREHQYEDPEHSNQDIDPELESQSPSTGPTILPPGTSVSGYSRYMQTGQHPSYVSSAQQSYNPPSGGGKYDYSVYEYGTGQNAASSYQYDYGAGELQSPE</sequence>
<organism evidence="2 3">
    <name type="scientific">Drechslerella stenobrocha 248</name>
    <dbReference type="NCBI Taxonomy" id="1043628"/>
    <lineage>
        <taxon>Eukaryota</taxon>
        <taxon>Fungi</taxon>
        <taxon>Dikarya</taxon>
        <taxon>Ascomycota</taxon>
        <taxon>Pezizomycotina</taxon>
        <taxon>Orbiliomycetes</taxon>
        <taxon>Orbiliales</taxon>
        <taxon>Orbiliaceae</taxon>
        <taxon>Drechslerella</taxon>
    </lineage>
</organism>
<reference evidence="2 3" key="1">
    <citation type="submission" date="2013-05" db="EMBL/GenBank/DDBJ databases">
        <title>Drechslerella stenobrocha genome reveals carnivorous origination and mechanical trapping mechanism of predatory fungi.</title>
        <authorList>
            <person name="Liu X."/>
            <person name="Zhang W."/>
            <person name="Liu K."/>
        </authorList>
    </citation>
    <scope>NUCLEOTIDE SEQUENCE [LARGE SCALE GENOMIC DNA]</scope>
    <source>
        <strain evidence="2 3">248</strain>
    </source>
</reference>
<accession>W7HY70</accession>
<feature type="compositionally biased region" description="Basic residues" evidence="1">
    <location>
        <begin position="11"/>
        <end position="20"/>
    </location>
</feature>
<dbReference type="Proteomes" id="UP000024837">
    <property type="component" value="Unassembled WGS sequence"/>
</dbReference>
<feature type="compositionally biased region" description="Polar residues" evidence="1">
    <location>
        <begin position="67"/>
        <end position="94"/>
    </location>
</feature>
<dbReference type="EMBL" id="KI966433">
    <property type="protein sequence ID" value="EWC44888.1"/>
    <property type="molecule type" value="Genomic_DNA"/>
</dbReference>
<evidence type="ECO:0000313" key="2">
    <source>
        <dbReference type="EMBL" id="EWC44888.1"/>
    </source>
</evidence>
<proteinExistence type="predicted"/>
<dbReference type="AlphaFoldDB" id="W7HY70"/>
<dbReference type="OrthoDB" id="10565486at2759"/>
<feature type="region of interest" description="Disordered" evidence="1">
    <location>
        <begin position="1"/>
        <end position="105"/>
    </location>
</feature>
<feature type="compositionally biased region" description="Basic and acidic residues" evidence="1">
    <location>
        <begin position="21"/>
        <end position="45"/>
    </location>
</feature>
<keyword evidence="3" id="KW-1185">Reference proteome</keyword>
<evidence type="ECO:0000256" key="1">
    <source>
        <dbReference type="SAM" id="MobiDB-lite"/>
    </source>
</evidence>
<feature type="compositionally biased region" description="Basic and acidic residues" evidence="1">
    <location>
        <begin position="1"/>
        <end position="10"/>
    </location>
</feature>
<protein>
    <submittedName>
        <fullName evidence="2">Uncharacterized protein</fullName>
    </submittedName>
</protein>
<name>W7HY70_9PEZI</name>